<keyword evidence="6" id="KW-1185">Reference proteome</keyword>
<dbReference type="Pfam" id="PF21208">
    <property type="entry name" value="euk_SelB_III"/>
    <property type="match status" value="1"/>
</dbReference>
<evidence type="ECO:0000256" key="1">
    <source>
        <dbReference type="ARBA" id="ARBA00004229"/>
    </source>
</evidence>
<accession>A0A9W7GNC7</accession>
<dbReference type="EMBL" id="BRYA01000439">
    <property type="protein sequence ID" value="GMI48839.1"/>
    <property type="molecule type" value="Genomic_DNA"/>
</dbReference>
<comment type="subcellular location">
    <subcellularLocation>
        <location evidence="1">Plastid</location>
        <location evidence="1">Chloroplast</location>
    </subcellularLocation>
</comment>
<dbReference type="FunFam" id="2.40.30.10:FF:000052">
    <property type="entry name" value="Selenocysteine-specific elongation factor EF-Sec"/>
    <property type="match status" value="1"/>
</dbReference>
<comment type="caution">
    <text evidence="5">The sequence shown here is derived from an EMBL/GenBank/DDBJ whole genome shotgun (WGS) entry which is preliminary data.</text>
</comment>
<dbReference type="GO" id="GO:0009507">
    <property type="term" value="C:chloroplast"/>
    <property type="evidence" value="ECO:0007669"/>
    <property type="project" value="UniProtKB-SubCell"/>
</dbReference>
<reference evidence="6" key="1">
    <citation type="journal article" date="2023" name="Commun. Biol.">
        <title>Genome analysis of Parmales, the sister group of diatoms, reveals the evolutionary specialization of diatoms from phago-mixotrophs to photoautotrophs.</title>
        <authorList>
            <person name="Ban H."/>
            <person name="Sato S."/>
            <person name="Yoshikawa S."/>
            <person name="Yamada K."/>
            <person name="Nakamura Y."/>
            <person name="Ichinomiya M."/>
            <person name="Sato N."/>
            <person name="Blanc-Mathieu R."/>
            <person name="Endo H."/>
            <person name="Kuwata A."/>
            <person name="Ogata H."/>
        </authorList>
    </citation>
    <scope>NUCLEOTIDE SEQUENCE [LARGE SCALE GENOMIC DNA]</scope>
</reference>
<evidence type="ECO:0000259" key="4">
    <source>
        <dbReference type="PROSITE" id="PS51722"/>
    </source>
</evidence>
<proteinExistence type="predicted"/>
<name>A0A9W7GNC7_9STRA</name>
<dbReference type="Pfam" id="PF00009">
    <property type="entry name" value="GTP_EFTU"/>
    <property type="match status" value="1"/>
</dbReference>
<gene>
    <name evidence="5" type="ORF">TrCOL_g5982</name>
</gene>
<feature type="region of interest" description="Disordered" evidence="3">
    <location>
        <begin position="370"/>
        <end position="400"/>
    </location>
</feature>
<dbReference type="PRINTS" id="PR00315">
    <property type="entry name" value="ELONGATNFCT"/>
</dbReference>
<dbReference type="GO" id="GO:0001514">
    <property type="term" value="P:selenocysteine incorporation"/>
    <property type="evidence" value="ECO:0007669"/>
    <property type="project" value="TreeGrafter"/>
</dbReference>
<dbReference type="InterPro" id="IPR009000">
    <property type="entry name" value="Transl_B-barrel_sf"/>
</dbReference>
<dbReference type="SUPFAM" id="SSF52540">
    <property type="entry name" value="P-loop containing nucleoside triphosphate hydrolases"/>
    <property type="match status" value="1"/>
</dbReference>
<dbReference type="CDD" id="cd04094">
    <property type="entry name" value="eSelB_III"/>
    <property type="match status" value="1"/>
</dbReference>
<dbReference type="InterPro" id="IPR049393">
    <property type="entry name" value="eEFSec_III"/>
</dbReference>
<dbReference type="Gene3D" id="3.40.50.300">
    <property type="entry name" value="P-loop containing nucleotide triphosphate hydrolases"/>
    <property type="match status" value="1"/>
</dbReference>
<dbReference type="AlphaFoldDB" id="A0A9W7GNC7"/>
<dbReference type="PANTHER" id="PTHR43721">
    <property type="entry name" value="ELONGATION FACTOR TU-RELATED"/>
    <property type="match status" value="1"/>
</dbReference>
<organism evidence="5 6">
    <name type="scientific">Triparma columacea</name>
    <dbReference type="NCBI Taxonomy" id="722753"/>
    <lineage>
        <taxon>Eukaryota</taxon>
        <taxon>Sar</taxon>
        <taxon>Stramenopiles</taxon>
        <taxon>Ochrophyta</taxon>
        <taxon>Bolidophyceae</taxon>
        <taxon>Parmales</taxon>
        <taxon>Triparmaceae</taxon>
        <taxon>Triparma</taxon>
    </lineage>
</organism>
<dbReference type="PANTHER" id="PTHR43721:SF11">
    <property type="entry name" value="SELENOCYSTEINE-SPECIFIC ELONGATION FACTOR"/>
    <property type="match status" value="1"/>
</dbReference>
<dbReference type="GO" id="GO:0003924">
    <property type="term" value="F:GTPase activity"/>
    <property type="evidence" value="ECO:0007669"/>
    <property type="project" value="InterPro"/>
</dbReference>
<dbReference type="SUPFAM" id="SSF50447">
    <property type="entry name" value="Translation proteins"/>
    <property type="match status" value="1"/>
</dbReference>
<evidence type="ECO:0000256" key="2">
    <source>
        <dbReference type="ARBA" id="ARBA00021392"/>
    </source>
</evidence>
<feature type="compositionally biased region" description="Gly residues" evidence="3">
    <location>
        <begin position="376"/>
        <end position="398"/>
    </location>
</feature>
<dbReference type="GO" id="GO:0003746">
    <property type="term" value="F:translation elongation factor activity"/>
    <property type="evidence" value="ECO:0007669"/>
    <property type="project" value="TreeGrafter"/>
</dbReference>
<evidence type="ECO:0000313" key="5">
    <source>
        <dbReference type="EMBL" id="GMI48839.1"/>
    </source>
</evidence>
<evidence type="ECO:0000256" key="3">
    <source>
        <dbReference type="SAM" id="MobiDB-lite"/>
    </source>
</evidence>
<dbReference type="InterPro" id="IPR049394">
    <property type="entry name" value="eEFSec_C"/>
</dbReference>
<protein>
    <recommendedName>
        <fullName evidence="2">Elongation factor Tu, chloroplastic</fullName>
    </recommendedName>
</protein>
<dbReference type="GO" id="GO:0005525">
    <property type="term" value="F:GTP binding"/>
    <property type="evidence" value="ECO:0007669"/>
    <property type="project" value="InterPro"/>
</dbReference>
<dbReference type="OrthoDB" id="2067at2759"/>
<dbReference type="Proteomes" id="UP001165065">
    <property type="component" value="Unassembled WGS sequence"/>
</dbReference>
<dbReference type="InterPro" id="IPR027417">
    <property type="entry name" value="P-loop_NTPase"/>
</dbReference>
<dbReference type="InterPro" id="IPR050055">
    <property type="entry name" value="EF-Tu_GTPase"/>
</dbReference>
<sequence>MTTSTTSSTTSSMLSINLNVAIIGHVDSGKTTLSKLLSDMGSTASFDKSPAEASRGITLDLGFSTFLSSTPNSTSPPLRFTVCDCPGHSSLIRQVLSCRSIVDAVVLVVSAVEGVQAQTVECLVIADTVLKGPSPHARGLVVISKVDCSPCCLPGTPRWDEVTSEVRDLVKGTNMEGCEIVPWSAREASKYGEGVKEGIRSSVNVGNVMRSREGGRDRDLYFMIDHSFAIRGVGTVCTGTVVEGEVKVGDEVWFPRFRKACKVKSIQSFKEQVSCITTGDRAGICVSGLDAKQLERGVCVGTGSGVVTVKEACALVSRVRMFNLLPMKPGKFHVTVGNETVMARAAFFGSRELGKKPGGELWDTEDYETQDHYIDGDGGGEGVQEGEGEGQGSGGGSEGSIQPQWALLTFDRPVVCRRTERVIGSRLDTEEKCRLAWEGEIRETWDGKGKGKGIEDRLVFYTIKEKRCKVDKVGEGWKRESDGKTVWFEVIAKNLFGKGAAMGDFKGLKLLSPEGDVGVLQGAFGTEGKFRVSFPGGTQVGEGGELLLKFKRIKGDKTNKMEQGFIEVPERAAGERIKVEGEDEKVGKKGKKGVDAPPPPPTSKVDTDRVGEVEKDKGDGIFIVSSLFTASDNVKLFVDEKVEKVGGGGDGRVVAAFGKAGKCKVRFEDGSVSVGDKVKLMGK</sequence>
<feature type="domain" description="Tr-type G" evidence="4">
    <location>
        <begin position="15"/>
        <end position="212"/>
    </location>
</feature>
<dbReference type="PROSITE" id="PS51722">
    <property type="entry name" value="G_TR_2"/>
    <property type="match status" value="1"/>
</dbReference>
<dbReference type="CDD" id="cd03696">
    <property type="entry name" value="SelB_II"/>
    <property type="match status" value="1"/>
</dbReference>
<feature type="region of interest" description="Disordered" evidence="3">
    <location>
        <begin position="580"/>
        <end position="607"/>
    </location>
</feature>
<dbReference type="InterPro" id="IPR004161">
    <property type="entry name" value="EFTu-like_2"/>
</dbReference>
<dbReference type="Pfam" id="PF03144">
    <property type="entry name" value="GTP_EFTU_D2"/>
    <property type="match status" value="1"/>
</dbReference>
<dbReference type="Pfam" id="PF21131">
    <property type="entry name" value="eEFSec_4th"/>
    <property type="match status" value="2"/>
</dbReference>
<dbReference type="InterPro" id="IPR000795">
    <property type="entry name" value="T_Tr_GTP-bd_dom"/>
</dbReference>
<evidence type="ECO:0000313" key="6">
    <source>
        <dbReference type="Proteomes" id="UP001165065"/>
    </source>
</evidence>
<dbReference type="Gene3D" id="2.40.30.10">
    <property type="entry name" value="Translation factors"/>
    <property type="match status" value="1"/>
</dbReference>